<dbReference type="EMBL" id="JBBWWR010000005">
    <property type="protein sequence ID" value="KAK8966313.1"/>
    <property type="molecule type" value="Genomic_DNA"/>
</dbReference>
<dbReference type="Proteomes" id="UP001412067">
    <property type="component" value="Unassembled WGS sequence"/>
</dbReference>
<accession>A0ABR2MQ68</accession>
<evidence type="ECO:0000313" key="1">
    <source>
        <dbReference type="EMBL" id="KAK8966313.1"/>
    </source>
</evidence>
<reference evidence="1 2" key="1">
    <citation type="journal article" date="2022" name="Nat. Plants">
        <title>Genomes of leafy and leafless Platanthera orchids illuminate the evolution of mycoheterotrophy.</title>
        <authorList>
            <person name="Li M.H."/>
            <person name="Liu K.W."/>
            <person name="Li Z."/>
            <person name="Lu H.C."/>
            <person name="Ye Q.L."/>
            <person name="Zhang D."/>
            <person name="Wang J.Y."/>
            <person name="Li Y.F."/>
            <person name="Zhong Z.M."/>
            <person name="Liu X."/>
            <person name="Yu X."/>
            <person name="Liu D.K."/>
            <person name="Tu X.D."/>
            <person name="Liu B."/>
            <person name="Hao Y."/>
            <person name="Liao X.Y."/>
            <person name="Jiang Y.T."/>
            <person name="Sun W.H."/>
            <person name="Chen J."/>
            <person name="Chen Y.Q."/>
            <person name="Ai Y."/>
            <person name="Zhai J.W."/>
            <person name="Wu S.S."/>
            <person name="Zhou Z."/>
            <person name="Hsiao Y.Y."/>
            <person name="Wu W.L."/>
            <person name="Chen Y.Y."/>
            <person name="Lin Y.F."/>
            <person name="Hsu J.L."/>
            <person name="Li C.Y."/>
            <person name="Wang Z.W."/>
            <person name="Zhao X."/>
            <person name="Zhong W.Y."/>
            <person name="Ma X.K."/>
            <person name="Ma L."/>
            <person name="Huang J."/>
            <person name="Chen G.Z."/>
            <person name="Huang M.Z."/>
            <person name="Huang L."/>
            <person name="Peng D.H."/>
            <person name="Luo Y.B."/>
            <person name="Zou S.Q."/>
            <person name="Chen S.P."/>
            <person name="Lan S."/>
            <person name="Tsai W.C."/>
            <person name="Van de Peer Y."/>
            <person name="Liu Z.J."/>
        </authorList>
    </citation>
    <scope>NUCLEOTIDE SEQUENCE [LARGE SCALE GENOMIC DNA]</scope>
    <source>
        <strain evidence="1">Lor288</strain>
    </source>
</reference>
<organism evidence="1 2">
    <name type="scientific">Platanthera guangdongensis</name>
    <dbReference type="NCBI Taxonomy" id="2320717"/>
    <lineage>
        <taxon>Eukaryota</taxon>
        <taxon>Viridiplantae</taxon>
        <taxon>Streptophyta</taxon>
        <taxon>Embryophyta</taxon>
        <taxon>Tracheophyta</taxon>
        <taxon>Spermatophyta</taxon>
        <taxon>Magnoliopsida</taxon>
        <taxon>Liliopsida</taxon>
        <taxon>Asparagales</taxon>
        <taxon>Orchidaceae</taxon>
        <taxon>Orchidoideae</taxon>
        <taxon>Orchideae</taxon>
        <taxon>Orchidinae</taxon>
        <taxon>Platanthera</taxon>
    </lineage>
</organism>
<evidence type="ECO:0000313" key="2">
    <source>
        <dbReference type="Proteomes" id="UP001412067"/>
    </source>
</evidence>
<sequence>MTCVSFSIAYHPIYLSSPLNFLSDATSPSIPSSLPRPISFLKYPGRSRRNSNPSVQIYSNFPRTRASESMAADDVNGRGVEQFLQTNSISDFMRFKKG</sequence>
<protein>
    <submittedName>
        <fullName evidence="1">Uncharacterized protein</fullName>
    </submittedName>
</protein>
<name>A0ABR2MQ68_9ASPA</name>
<gene>
    <name evidence="1" type="ORF">KSP40_PGU004529</name>
</gene>
<keyword evidence="2" id="KW-1185">Reference proteome</keyword>
<proteinExistence type="predicted"/>
<comment type="caution">
    <text evidence="1">The sequence shown here is derived from an EMBL/GenBank/DDBJ whole genome shotgun (WGS) entry which is preliminary data.</text>
</comment>